<dbReference type="KEGG" id="cmb:CSW64_17355"/>
<dbReference type="Pfam" id="PF13410">
    <property type="entry name" value="GST_C_2"/>
    <property type="match status" value="1"/>
</dbReference>
<dbReference type="InterPro" id="IPR036282">
    <property type="entry name" value="Glutathione-S-Trfase_C_sf"/>
</dbReference>
<keyword evidence="2 5" id="KW-0808">Transferase</keyword>
<dbReference type="InterPro" id="IPR010987">
    <property type="entry name" value="Glutathione-S-Trfase_C-like"/>
</dbReference>
<dbReference type="EMBL" id="CP024201">
    <property type="protein sequence ID" value="ATQ44030.1"/>
    <property type="molecule type" value="Genomic_DNA"/>
</dbReference>
<dbReference type="PANTHER" id="PTHR43900">
    <property type="entry name" value="GLUTATHIONE S-TRANSFERASE RHO"/>
    <property type="match status" value="1"/>
</dbReference>
<dbReference type="PROSITE" id="PS50404">
    <property type="entry name" value="GST_NTER"/>
    <property type="match status" value="1"/>
</dbReference>
<evidence type="ECO:0000313" key="6">
    <source>
        <dbReference type="Proteomes" id="UP000228945"/>
    </source>
</evidence>
<keyword evidence="6" id="KW-1185">Reference proteome</keyword>
<dbReference type="SUPFAM" id="SSF52833">
    <property type="entry name" value="Thioredoxin-like"/>
    <property type="match status" value="1"/>
</dbReference>
<evidence type="ECO:0000313" key="5">
    <source>
        <dbReference type="EMBL" id="ATQ44030.1"/>
    </source>
</evidence>
<dbReference type="SFLD" id="SFLDS00019">
    <property type="entry name" value="Glutathione_Transferase_(cytos"/>
    <property type="match status" value="1"/>
</dbReference>
<dbReference type="InterPro" id="IPR040079">
    <property type="entry name" value="Glutathione_S-Trfase"/>
</dbReference>
<dbReference type="Gene3D" id="3.40.30.10">
    <property type="entry name" value="Glutaredoxin"/>
    <property type="match status" value="1"/>
</dbReference>
<dbReference type="SUPFAM" id="SSF47616">
    <property type="entry name" value="GST C-terminal domain-like"/>
    <property type="match status" value="1"/>
</dbReference>
<accession>A0A2D2B195</accession>
<dbReference type="InterPro" id="IPR036249">
    <property type="entry name" value="Thioredoxin-like_sf"/>
</dbReference>
<dbReference type="CDD" id="cd00299">
    <property type="entry name" value="GST_C_family"/>
    <property type="match status" value="1"/>
</dbReference>
<proteinExistence type="predicted"/>
<feature type="domain" description="GST N-terminal" evidence="3">
    <location>
        <begin position="5"/>
        <end position="86"/>
    </location>
</feature>
<dbReference type="AlphaFoldDB" id="A0A2D2B195"/>
<dbReference type="OrthoDB" id="7583243at2"/>
<organism evidence="5 6">
    <name type="scientific">Caulobacter mirabilis</name>
    <dbReference type="NCBI Taxonomy" id="69666"/>
    <lineage>
        <taxon>Bacteria</taxon>
        <taxon>Pseudomonadati</taxon>
        <taxon>Pseudomonadota</taxon>
        <taxon>Alphaproteobacteria</taxon>
        <taxon>Caulobacterales</taxon>
        <taxon>Caulobacteraceae</taxon>
        <taxon>Caulobacter</taxon>
    </lineage>
</organism>
<dbReference type="Gene3D" id="1.20.1050.10">
    <property type="match status" value="1"/>
</dbReference>
<dbReference type="PANTHER" id="PTHR43900:SF3">
    <property type="entry name" value="GLUTATHIONE S-TRANSFERASE RHO"/>
    <property type="match status" value="1"/>
</dbReference>
<dbReference type="RefSeq" id="WP_099623278.1">
    <property type="nucleotide sequence ID" value="NZ_CP024201.1"/>
</dbReference>
<evidence type="ECO:0000259" key="4">
    <source>
        <dbReference type="PROSITE" id="PS50405"/>
    </source>
</evidence>
<dbReference type="SFLD" id="SFLDG00358">
    <property type="entry name" value="Main_(cytGST)"/>
    <property type="match status" value="1"/>
</dbReference>
<dbReference type="GO" id="GO:0005737">
    <property type="term" value="C:cytoplasm"/>
    <property type="evidence" value="ECO:0007669"/>
    <property type="project" value="TreeGrafter"/>
</dbReference>
<sequence length="218" mass="24045">MTYAHRPIVYGARYSVYVQALLLCLEEKQVPYDLVEVDVFADGGAPSEHLSRHPFGRIPAFEHGALRLYETAPICRYVDEAFDGPALQPATAAARARMGQAISIADNYAYRSLVWGLYVETVEKPARGDRPDESLVAAAHEQAATCLGALQQLAPEAPWLVGDAPTLADLHLAPMFTLFLQAPAAVDLMKDAPRLRRWFDGMRERPSVRRACPSPRTA</sequence>
<evidence type="ECO:0000256" key="2">
    <source>
        <dbReference type="ARBA" id="ARBA00022679"/>
    </source>
</evidence>
<dbReference type="InterPro" id="IPR004045">
    <property type="entry name" value="Glutathione_S-Trfase_N"/>
</dbReference>
<gene>
    <name evidence="5" type="ORF">CSW64_17355</name>
</gene>
<evidence type="ECO:0000256" key="1">
    <source>
        <dbReference type="ARBA" id="ARBA00012452"/>
    </source>
</evidence>
<dbReference type="Pfam" id="PF13417">
    <property type="entry name" value="GST_N_3"/>
    <property type="match status" value="1"/>
</dbReference>
<feature type="domain" description="GST C-terminal" evidence="4">
    <location>
        <begin position="91"/>
        <end position="218"/>
    </location>
</feature>
<reference evidence="5 6" key="1">
    <citation type="submission" date="2017-10" db="EMBL/GenBank/DDBJ databases">
        <title>Genome sequence of Caulobacter mirabilis FWC38.</title>
        <authorList>
            <person name="Fiebig A."/>
            <person name="Crosson S."/>
        </authorList>
    </citation>
    <scope>NUCLEOTIDE SEQUENCE [LARGE SCALE GENOMIC DNA]</scope>
    <source>
        <strain evidence="5 6">FWC 38</strain>
    </source>
</reference>
<dbReference type="GO" id="GO:0043295">
    <property type="term" value="F:glutathione binding"/>
    <property type="evidence" value="ECO:0007669"/>
    <property type="project" value="TreeGrafter"/>
</dbReference>
<protein>
    <recommendedName>
        <fullName evidence="1">glutathione transferase</fullName>
        <ecNumber evidence="1">2.5.1.18</ecNumber>
    </recommendedName>
</protein>
<dbReference type="EC" id="2.5.1.18" evidence="1"/>
<dbReference type="GO" id="GO:0004364">
    <property type="term" value="F:glutathione transferase activity"/>
    <property type="evidence" value="ECO:0007669"/>
    <property type="project" value="UniProtKB-EC"/>
</dbReference>
<dbReference type="Proteomes" id="UP000228945">
    <property type="component" value="Chromosome"/>
</dbReference>
<name>A0A2D2B195_9CAUL</name>
<dbReference type="PROSITE" id="PS50405">
    <property type="entry name" value="GST_CTER"/>
    <property type="match status" value="1"/>
</dbReference>
<evidence type="ECO:0000259" key="3">
    <source>
        <dbReference type="PROSITE" id="PS50404"/>
    </source>
</evidence>